<evidence type="ECO:0000313" key="2">
    <source>
        <dbReference type="EMBL" id="KAG7332814.1"/>
    </source>
</evidence>
<dbReference type="OrthoDB" id="8893791at2759"/>
<feature type="region of interest" description="Disordered" evidence="1">
    <location>
        <begin position="688"/>
        <end position="740"/>
    </location>
</feature>
<feature type="region of interest" description="Disordered" evidence="1">
    <location>
        <begin position="331"/>
        <end position="393"/>
    </location>
</feature>
<evidence type="ECO:0000256" key="1">
    <source>
        <dbReference type="SAM" id="MobiDB-lite"/>
    </source>
</evidence>
<gene>
    <name evidence="2" type="ORF">KOW79_004648</name>
</gene>
<reference evidence="2 3" key="1">
    <citation type="submission" date="2021-06" db="EMBL/GenBank/DDBJ databases">
        <title>Chromosome-level genome assembly of the red-tail catfish (Hemibagrus wyckioides).</title>
        <authorList>
            <person name="Shao F."/>
        </authorList>
    </citation>
    <scope>NUCLEOTIDE SEQUENCE [LARGE SCALE GENOMIC DNA]</scope>
    <source>
        <strain evidence="2">EC202008001</strain>
        <tissue evidence="2">Blood</tissue>
    </source>
</reference>
<feature type="compositionally biased region" description="Acidic residues" evidence="1">
    <location>
        <begin position="366"/>
        <end position="378"/>
    </location>
</feature>
<evidence type="ECO:0000313" key="3">
    <source>
        <dbReference type="Proteomes" id="UP000824219"/>
    </source>
</evidence>
<feature type="compositionally biased region" description="Polar residues" evidence="1">
    <location>
        <begin position="380"/>
        <end position="393"/>
    </location>
</feature>
<feature type="compositionally biased region" description="Acidic residues" evidence="1">
    <location>
        <begin position="197"/>
        <end position="215"/>
    </location>
</feature>
<feature type="compositionally biased region" description="Basic and acidic residues" evidence="1">
    <location>
        <begin position="248"/>
        <end position="263"/>
    </location>
</feature>
<feature type="compositionally biased region" description="Basic and acidic residues" evidence="1">
    <location>
        <begin position="571"/>
        <end position="587"/>
    </location>
</feature>
<feature type="compositionally biased region" description="Basic and acidic residues" evidence="1">
    <location>
        <begin position="171"/>
        <end position="196"/>
    </location>
</feature>
<dbReference type="Proteomes" id="UP000824219">
    <property type="component" value="Linkage Group LG05"/>
</dbReference>
<comment type="caution">
    <text evidence="2">The sequence shown here is derived from an EMBL/GenBank/DDBJ whole genome shotgun (WGS) entry which is preliminary data.</text>
</comment>
<accession>A0A9D3P289</accession>
<sequence length="764" mass="83917">MNSVSVSARLIMSSVEETEVFIPEQACVLTVPVHSLPSSITKKMSACPVRSDHPAVFISPVELRDKGTTQEPSPLTPGQFFLPVVSYNSKAFRMLQNFLHSGENSLQCSGENSQASSAFSRRKNSIVLFDAKIFLIVRKSKAPDWLLEKLCPTPLECEAPPINSNDDDITDGNRSEDGTGAEVLKEREADVMKNREEEEEHEGEEHEEEEEEHEEEEVKTPMKDASTNTPRVKLEPESDDGAAGFVSERGRDDEARSEAETHTGNETSSSDNGDRIKMIDDSSSAGKPTCCKRLLFTNLPGTNANGPRDKSEVKGQIGDMASVSAAAEIGDVSQNITEEENEDEAHSKNHASTHSGRGQSSRCESDVEVIDVNDDGENLPDTSSGRENAAGNNASQVEKMLEICESLKRRISDYVKSINCKRHDVTMETGDDGDELIIVDDDDDVIITDREIGNSRGHRFGDVANRCKHGISDEMKEETDSDVAVGGSTAKRCKLSNDTDSLLEHKCSESAVDPNSRVKDDDGDVEVIEVDDDDDVEICESDSEISALPERRGTGAESPAALETAKSCKRNVSESRRSDETKVDVQSDVEEQRINAKDKNLKAATAQVNDMKPNVTDDERFVKYHVSDVQRKRASESEEGEPVLSSRNQQDVHVMNPQVWVQSYLSEIPRVAEDPASAGGSEALLAGVSGSSAASEHRQLAGEQSEAINQSARGEGAGVFLHPVFPRASNETDDDLRRKENIDRIRERLRRMEEKLNTLRSSQH</sequence>
<name>A0A9D3P289_9TELE</name>
<proteinExistence type="predicted"/>
<feature type="region of interest" description="Disordered" evidence="1">
    <location>
        <begin position="628"/>
        <end position="650"/>
    </location>
</feature>
<feature type="region of interest" description="Disordered" evidence="1">
    <location>
        <begin position="155"/>
        <end position="289"/>
    </location>
</feature>
<organism evidence="2 3">
    <name type="scientific">Hemibagrus wyckioides</name>
    <dbReference type="NCBI Taxonomy" id="337641"/>
    <lineage>
        <taxon>Eukaryota</taxon>
        <taxon>Metazoa</taxon>
        <taxon>Chordata</taxon>
        <taxon>Craniata</taxon>
        <taxon>Vertebrata</taxon>
        <taxon>Euteleostomi</taxon>
        <taxon>Actinopterygii</taxon>
        <taxon>Neopterygii</taxon>
        <taxon>Teleostei</taxon>
        <taxon>Ostariophysi</taxon>
        <taxon>Siluriformes</taxon>
        <taxon>Bagridae</taxon>
        <taxon>Hemibagrus</taxon>
    </lineage>
</organism>
<dbReference type="EMBL" id="JAHKSW010000005">
    <property type="protein sequence ID" value="KAG7332814.1"/>
    <property type="molecule type" value="Genomic_DNA"/>
</dbReference>
<dbReference type="AlphaFoldDB" id="A0A9D3P289"/>
<feature type="compositionally biased region" description="Polar residues" evidence="1">
    <location>
        <begin position="350"/>
        <end position="362"/>
    </location>
</feature>
<feature type="region of interest" description="Disordered" evidence="1">
    <location>
        <begin position="548"/>
        <end position="587"/>
    </location>
</feature>
<keyword evidence="3" id="KW-1185">Reference proteome</keyword>
<protein>
    <submittedName>
        <fullName evidence="2">Uncharacterized protein</fullName>
    </submittedName>
</protein>